<name>A0A9W6I660_9ACTN</name>
<sequence length="300" mass="31882">MIAALAGAAVTALVLPVLVAAGPAGAQSAQAAPQATRTDPVSALKRQFRAHHGVKLAETAKLIGEGKGQRTVYARTRGVLEFDRTGVTATDLTSKFDLPSDAGETGDLFTASRTITVKGVSYISGGVFSDALPEGKKWLRDRDNTLTLLNPAQKLLNPLEPATLKATLAHTTAKRPGGTWDGARTVVHSGTITLGELYRISPTVRTLLGKKPSAKAAPLPVSWQLYIGSDQLVRRVVSSYTQSIRGLTSVDVVYLNDSRYSDWGAKSAIKAPPASQVADFDELRIGDKEAEEAYVQLFNG</sequence>
<evidence type="ECO:0000313" key="2">
    <source>
        <dbReference type="EMBL" id="GLK11954.1"/>
    </source>
</evidence>
<evidence type="ECO:0000313" key="3">
    <source>
        <dbReference type="Proteomes" id="UP001143474"/>
    </source>
</evidence>
<accession>A0A9W6I660</accession>
<proteinExistence type="predicted"/>
<dbReference type="EMBL" id="BSEV01000013">
    <property type="protein sequence ID" value="GLK11954.1"/>
    <property type="molecule type" value="Genomic_DNA"/>
</dbReference>
<reference evidence="2" key="2">
    <citation type="submission" date="2023-01" db="EMBL/GenBank/DDBJ databases">
        <authorList>
            <person name="Sun Q."/>
            <person name="Evtushenko L."/>
        </authorList>
    </citation>
    <scope>NUCLEOTIDE SEQUENCE</scope>
    <source>
        <strain evidence="2">VKM Ac-2007</strain>
    </source>
</reference>
<gene>
    <name evidence="2" type="ORF">GCM10017600_53620</name>
</gene>
<feature type="signal peptide" evidence="1">
    <location>
        <begin position="1"/>
        <end position="26"/>
    </location>
</feature>
<feature type="chain" id="PRO_5040779542" description="Lipoprotein" evidence="1">
    <location>
        <begin position="27"/>
        <end position="300"/>
    </location>
</feature>
<keyword evidence="3" id="KW-1185">Reference proteome</keyword>
<keyword evidence="1" id="KW-0732">Signal</keyword>
<comment type="caution">
    <text evidence="2">The sequence shown here is derived from an EMBL/GenBank/DDBJ whole genome shotgun (WGS) entry which is preliminary data.</text>
</comment>
<reference evidence="2" key="1">
    <citation type="journal article" date="2014" name="Int. J. Syst. Evol. Microbiol.">
        <title>Complete genome sequence of Corynebacterium casei LMG S-19264T (=DSM 44701T), isolated from a smear-ripened cheese.</title>
        <authorList>
            <consortium name="US DOE Joint Genome Institute (JGI-PGF)"/>
            <person name="Walter F."/>
            <person name="Albersmeier A."/>
            <person name="Kalinowski J."/>
            <person name="Ruckert C."/>
        </authorList>
    </citation>
    <scope>NUCLEOTIDE SEQUENCE</scope>
    <source>
        <strain evidence="2">VKM Ac-2007</strain>
    </source>
</reference>
<protein>
    <recommendedName>
        <fullName evidence="4">Lipoprotein</fullName>
    </recommendedName>
</protein>
<dbReference type="Proteomes" id="UP001143474">
    <property type="component" value="Unassembled WGS sequence"/>
</dbReference>
<organism evidence="2 3">
    <name type="scientific">Streptosporangium carneum</name>
    <dbReference type="NCBI Taxonomy" id="47481"/>
    <lineage>
        <taxon>Bacteria</taxon>
        <taxon>Bacillati</taxon>
        <taxon>Actinomycetota</taxon>
        <taxon>Actinomycetes</taxon>
        <taxon>Streptosporangiales</taxon>
        <taxon>Streptosporangiaceae</taxon>
        <taxon>Streptosporangium</taxon>
    </lineage>
</organism>
<evidence type="ECO:0000256" key="1">
    <source>
        <dbReference type="SAM" id="SignalP"/>
    </source>
</evidence>
<evidence type="ECO:0008006" key="4">
    <source>
        <dbReference type="Google" id="ProtNLM"/>
    </source>
</evidence>
<dbReference type="Gene3D" id="2.50.20.20">
    <property type="match status" value="1"/>
</dbReference>
<dbReference type="AlphaFoldDB" id="A0A9W6I660"/>